<dbReference type="Proteomes" id="UP001229421">
    <property type="component" value="Unassembled WGS sequence"/>
</dbReference>
<keyword evidence="3" id="KW-1185">Reference proteome</keyword>
<evidence type="ECO:0000256" key="1">
    <source>
        <dbReference type="SAM" id="MobiDB-lite"/>
    </source>
</evidence>
<feature type="region of interest" description="Disordered" evidence="1">
    <location>
        <begin position="134"/>
        <end position="156"/>
    </location>
</feature>
<evidence type="ECO:0000313" key="2">
    <source>
        <dbReference type="EMBL" id="KAK1407903.1"/>
    </source>
</evidence>
<evidence type="ECO:0000313" key="3">
    <source>
        <dbReference type="Proteomes" id="UP001229421"/>
    </source>
</evidence>
<sequence length="156" mass="17962">MSIWYGYMSHILDILNCVCKSALFSTSNFSQLQQLHPIAKTKVLPENYNQSQHRDNGGAFFSDWMANIVVTCYKDMVLLKGNRKPKLLPVTTKVSKRNPTTARTQHIKRRLDNTIVLCNKWKNPNPLGLELTYKTTKTPLPQQDNNNPRKSEDKDL</sequence>
<comment type="caution">
    <text evidence="2">The sequence shown here is derived from an EMBL/GenBank/DDBJ whole genome shotgun (WGS) entry which is preliminary data.</text>
</comment>
<name>A0AAD8JQ87_TARER</name>
<accession>A0AAD8JQ87</accession>
<gene>
    <name evidence="2" type="ORF">QVD17_39530</name>
</gene>
<dbReference type="EMBL" id="JAUHHV010000011">
    <property type="protein sequence ID" value="KAK1407903.1"/>
    <property type="molecule type" value="Genomic_DNA"/>
</dbReference>
<feature type="compositionally biased region" description="Basic and acidic residues" evidence="1">
    <location>
        <begin position="147"/>
        <end position="156"/>
    </location>
</feature>
<feature type="compositionally biased region" description="Polar residues" evidence="1">
    <location>
        <begin position="134"/>
        <end position="146"/>
    </location>
</feature>
<protein>
    <submittedName>
        <fullName evidence="2">Uncharacterized protein</fullName>
    </submittedName>
</protein>
<reference evidence="2" key="1">
    <citation type="journal article" date="2023" name="bioRxiv">
        <title>Improved chromosome-level genome assembly for marigold (Tagetes erecta).</title>
        <authorList>
            <person name="Jiang F."/>
            <person name="Yuan L."/>
            <person name="Wang S."/>
            <person name="Wang H."/>
            <person name="Xu D."/>
            <person name="Wang A."/>
            <person name="Fan W."/>
        </authorList>
    </citation>
    <scope>NUCLEOTIDE SEQUENCE</scope>
    <source>
        <strain evidence="2">WSJ</strain>
        <tissue evidence="2">Leaf</tissue>
    </source>
</reference>
<dbReference type="AlphaFoldDB" id="A0AAD8JQ87"/>
<organism evidence="2 3">
    <name type="scientific">Tagetes erecta</name>
    <name type="common">African marigold</name>
    <dbReference type="NCBI Taxonomy" id="13708"/>
    <lineage>
        <taxon>Eukaryota</taxon>
        <taxon>Viridiplantae</taxon>
        <taxon>Streptophyta</taxon>
        <taxon>Embryophyta</taxon>
        <taxon>Tracheophyta</taxon>
        <taxon>Spermatophyta</taxon>
        <taxon>Magnoliopsida</taxon>
        <taxon>eudicotyledons</taxon>
        <taxon>Gunneridae</taxon>
        <taxon>Pentapetalae</taxon>
        <taxon>asterids</taxon>
        <taxon>campanulids</taxon>
        <taxon>Asterales</taxon>
        <taxon>Asteraceae</taxon>
        <taxon>Asteroideae</taxon>
        <taxon>Heliantheae alliance</taxon>
        <taxon>Tageteae</taxon>
        <taxon>Tagetes</taxon>
    </lineage>
</organism>
<proteinExistence type="predicted"/>